<comment type="caution">
    <text evidence="2">The sequence shown here is derived from an EMBL/GenBank/DDBJ whole genome shotgun (WGS) entry which is preliminary data.</text>
</comment>
<dbReference type="EMBL" id="JACSQK010000006">
    <property type="protein sequence ID" value="MBD7961304.1"/>
    <property type="molecule type" value="Genomic_DNA"/>
</dbReference>
<accession>A0ABR8SDU9</accession>
<evidence type="ECO:0008006" key="4">
    <source>
        <dbReference type="Google" id="ProtNLM"/>
    </source>
</evidence>
<feature type="transmembrane region" description="Helical" evidence="1">
    <location>
        <begin position="79"/>
        <end position="98"/>
    </location>
</feature>
<keyword evidence="1" id="KW-0472">Membrane</keyword>
<name>A0ABR8SDU9_9BURK</name>
<evidence type="ECO:0000256" key="1">
    <source>
        <dbReference type="SAM" id="Phobius"/>
    </source>
</evidence>
<reference evidence="2 3" key="1">
    <citation type="submission" date="2020-08" db="EMBL/GenBank/DDBJ databases">
        <title>A Genomic Blueprint of the Chicken Gut Microbiome.</title>
        <authorList>
            <person name="Gilroy R."/>
            <person name="Ravi A."/>
            <person name="Getino M."/>
            <person name="Pursley I."/>
            <person name="Horton D.L."/>
            <person name="Alikhan N.-F."/>
            <person name="Baker D."/>
            <person name="Gharbi K."/>
            <person name="Hall N."/>
            <person name="Watson M."/>
            <person name="Adriaenssens E.M."/>
            <person name="Foster-Nyarko E."/>
            <person name="Jarju S."/>
            <person name="Secka A."/>
            <person name="Antonio M."/>
            <person name="Oren A."/>
            <person name="Chaudhuri R."/>
            <person name="La Ragione R.M."/>
            <person name="Hildebrand F."/>
            <person name="Pallen M.J."/>
        </authorList>
    </citation>
    <scope>NUCLEOTIDE SEQUENCE [LARGE SCALE GENOMIC DNA]</scope>
    <source>
        <strain evidence="2 3">Sa2CVA6</strain>
    </source>
</reference>
<keyword evidence="1" id="KW-1133">Transmembrane helix</keyword>
<feature type="transmembrane region" description="Helical" evidence="1">
    <location>
        <begin position="44"/>
        <end position="67"/>
    </location>
</feature>
<evidence type="ECO:0000313" key="2">
    <source>
        <dbReference type="EMBL" id="MBD7961304.1"/>
    </source>
</evidence>
<evidence type="ECO:0000313" key="3">
    <source>
        <dbReference type="Proteomes" id="UP000634919"/>
    </source>
</evidence>
<keyword evidence="3" id="KW-1185">Reference proteome</keyword>
<feature type="transmembrane region" description="Helical" evidence="1">
    <location>
        <begin position="118"/>
        <end position="137"/>
    </location>
</feature>
<protein>
    <recommendedName>
        <fullName evidence="4">DUF4149 domain-containing protein</fullName>
    </recommendedName>
</protein>
<proteinExistence type="predicted"/>
<gene>
    <name evidence="2" type="ORF">H9646_12505</name>
</gene>
<dbReference type="RefSeq" id="WP_191723718.1">
    <property type="nucleotide sequence ID" value="NZ_JACSQK010000006.1"/>
</dbReference>
<dbReference type="Proteomes" id="UP000634919">
    <property type="component" value="Unassembled WGS sequence"/>
</dbReference>
<sequence>MSQGTASVKVPMALAGLWLLTASVSVLAVPFTIATVPGWHTITRYLQMVSGVQTWVSIAACVGLLMLSRRKHSESEEEWAQGAILIYVLGGVISAVLLNYGVFPQWLAKSASLAKQAQVLALMLLHWCCAWLTWHSLRRHCPQA</sequence>
<organism evidence="2 3">
    <name type="scientific">Comamonas avium</name>
    <dbReference type="NCBI Taxonomy" id="2762231"/>
    <lineage>
        <taxon>Bacteria</taxon>
        <taxon>Pseudomonadati</taxon>
        <taxon>Pseudomonadota</taxon>
        <taxon>Betaproteobacteria</taxon>
        <taxon>Burkholderiales</taxon>
        <taxon>Comamonadaceae</taxon>
        <taxon>Comamonas</taxon>
    </lineage>
</organism>
<keyword evidence="1" id="KW-0812">Transmembrane</keyword>